<comment type="caution">
    <text evidence="6">The sequence shown here is derived from an EMBL/GenBank/DDBJ whole genome shotgun (WGS) entry which is preliminary data.</text>
</comment>
<proteinExistence type="predicted"/>
<sequence length="245" mass="26029">MTAILLSLATFFSTLGGGLFALRFRDRLHLILSFTAGVLLGVVSFDLLPEIFRLAHERASDASGAMIALVFGFLLFHSLERFVLIHHVHEADYASHHHPHLGVFSALALAGHSFMDGVGIGLGFQVSPAVGITVAIAVIAHDFCDGLNTVSLMLVHRNTTLRAAAMLLLDALAPVLGAASTLLFHLPPGVLTLYLGFFAGFLLYIGASDILPEAHSEIRSSTALSLMGLTFLGAAFIFVVVRLAG</sequence>
<keyword evidence="2 5" id="KW-0812">Transmembrane</keyword>
<dbReference type="PANTHER" id="PTHR16950">
    <property type="entry name" value="ZINC TRANSPORTER SLC39A7 HISTIDINE-RICH MEMBRANE PROTEIN KE4"/>
    <property type="match status" value="1"/>
</dbReference>
<feature type="transmembrane region" description="Helical" evidence="5">
    <location>
        <begin position="31"/>
        <end position="48"/>
    </location>
</feature>
<feature type="transmembrane region" description="Helical" evidence="5">
    <location>
        <begin position="161"/>
        <end position="185"/>
    </location>
</feature>
<feature type="transmembrane region" description="Helical" evidence="5">
    <location>
        <begin position="60"/>
        <end position="79"/>
    </location>
</feature>
<comment type="subcellular location">
    <subcellularLocation>
        <location evidence="1">Membrane</location>
        <topology evidence="1">Multi-pass membrane protein</topology>
    </subcellularLocation>
</comment>
<gene>
    <name evidence="6" type="primary">zupT_3</name>
    <name evidence="6" type="ORF">GALL_106840</name>
</gene>
<dbReference type="AlphaFoldDB" id="A0A1J5SF87"/>
<dbReference type="GO" id="GO:0046873">
    <property type="term" value="F:metal ion transmembrane transporter activity"/>
    <property type="evidence" value="ECO:0007669"/>
    <property type="project" value="InterPro"/>
</dbReference>
<feature type="transmembrane region" description="Helical" evidence="5">
    <location>
        <begin position="191"/>
        <end position="211"/>
    </location>
</feature>
<dbReference type="GO" id="GO:0016020">
    <property type="term" value="C:membrane"/>
    <property type="evidence" value="ECO:0007669"/>
    <property type="project" value="UniProtKB-SubCell"/>
</dbReference>
<evidence type="ECO:0000256" key="2">
    <source>
        <dbReference type="ARBA" id="ARBA00022692"/>
    </source>
</evidence>
<dbReference type="EMBL" id="MLJW01000039">
    <property type="protein sequence ID" value="OIR07097.1"/>
    <property type="molecule type" value="Genomic_DNA"/>
</dbReference>
<dbReference type="InterPro" id="IPR003689">
    <property type="entry name" value="ZIP"/>
</dbReference>
<name>A0A1J5SF87_9ZZZZ</name>
<evidence type="ECO:0000256" key="4">
    <source>
        <dbReference type="ARBA" id="ARBA00023136"/>
    </source>
</evidence>
<accession>A0A1J5SF87</accession>
<evidence type="ECO:0000256" key="1">
    <source>
        <dbReference type="ARBA" id="ARBA00004141"/>
    </source>
</evidence>
<evidence type="ECO:0000256" key="3">
    <source>
        <dbReference type="ARBA" id="ARBA00022989"/>
    </source>
</evidence>
<reference evidence="6" key="1">
    <citation type="submission" date="2016-10" db="EMBL/GenBank/DDBJ databases">
        <title>Sequence of Gallionella enrichment culture.</title>
        <authorList>
            <person name="Poehlein A."/>
            <person name="Muehling M."/>
            <person name="Daniel R."/>
        </authorList>
    </citation>
    <scope>NUCLEOTIDE SEQUENCE</scope>
</reference>
<dbReference type="Pfam" id="PF02535">
    <property type="entry name" value="Zip"/>
    <property type="match status" value="1"/>
</dbReference>
<evidence type="ECO:0000313" key="6">
    <source>
        <dbReference type="EMBL" id="OIR07097.1"/>
    </source>
</evidence>
<feature type="transmembrane region" description="Helical" evidence="5">
    <location>
        <begin position="223"/>
        <end position="244"/>
    </location>
</feature>
<dbReference type="PANTHER" id="PTHR16950:SF16">
    <property type="entry name" value="ZINC TRANSPORTER ZIP13"/>
    <property type="match status" value="1"/>
</dbReference>
<feature type="transmembrane region" description="Helical" evidence="5">
    <location>
        <begin position="118"/>
        <end position="140"/>
    </location>
</feature>
<protein>
    <submittedName>
        <fullName evidence="6">Zinc transporter ZupT</fullName>
    </submittedName>
</protein>
<keyword evidence="4 5" id="KW-0472">Membrane</keyword>
<evidence type="ECO:0000256" key="5">
    <source>
        <dbReference type="SAM" id="Phobius"/>
    </source>
</evidence>
<organism evidence="6">
    <name type="scientific">mine drainage metagenome</name>
    <dbReference type="NCBI Taxonomy" id="410659"/>
    <lineage>
        <taxon>unclassified sequences</taxon>
        <taxon>metagenomes</taxon>
        <taxon>ecological metagenomes</taxon>
    </lineage>
</organism>
<keyword evidence="3 5" id="KW-1133">Transmembrane helix</keyword>